<dbReference type="AlphaFoldDB" id="A0A164PQX3"/>
<evidence type="ECO:0000313" key="4">
    <source>
        <dbReference type="Proteomes" id="UP000076858"/>
    </source>
</evidence>
<gene>
    <name evidence="3" type="ORF">APZ42_029598</name>
</gene>
<evidence type="ECO:0000313" key="3">
    <source>
        <dbReference type="EMBL" id="KZS07061.1"/>
    </source>
</evidence>
<evidence type="ECO:0000256" key="1">
    <source>
        <dbReference type="ARBA" id="ARBA00023002"/>
    </source>
</evidence>
<dbReference type="GO" id="GO:0016491">
    <property type="term" value="F:oxidoreductase activity"/>
    <property type="evidence" value="ECO:0007669"/>
    <property type="project" value="UniProtKB-KW"/>
</dbReference>
<dbReference type="OrthoDB" id="191139at2759"/>
<feature type="transmembrane region" description="Helical" evidence="2">
    <location>
        <begin position="6"/>
        <end position="26"/>
    </location>
</feature>
<protein>
    <submittedName>
        <fullName evidence="3">Retinol dehydrogenase 14</fullName>
    </submittedName>
</protein>
<dbReference type="PANTHER" id="PTHR43157">
    <property type="entry name" value="PHOSPHATIDYLINOSITOL-GLYCAN BIOSYNTHESIS CLASS F PROTEIN-RELATED"/>
    <property type="match status" value="1"/>
</dbReference>
<accession>A0A164PQX3</accession>
<name>A0A164PQX3_9CRUS</name>
<keyword evidence="2" id="KW-0812">Transmembrane</keyword>
<sequence>MFPFLFSFQNSVIVILILLLTIKLYVEITKGVCKSTKRLDGKTIIITGANTGIGKETALDLASRGGRIILACRDLKKSSVAKDDIVQKSGNCNVLVKKLDLASLASVRQFAEDILKNEPKLHILINNAGCGGTKQQYTQDGLENQMQSNHFGHFLLTNLLLGLMIRTAEKEQENARIINVSSDANHLCRSLNFEDLNFVRDRMAGTFLAPYKIYGTSKLCNILFSIELANKLELHGRAVTVNSLHPGAVYTEFGRFSSIVSTIMTILVSFLKTPKEGAQTTIYLAVADEVANVTAQYFRDCKIAKPSKLAQDSGMAKKLWDVSETLVRLESHEKFF</sequence>
<proteinExistence type="predicted"/>
<dbReference type="InterPro" id="IPR036291">
    <property type="entry name" value="NAD(P)-bd_dom_sf"/>
</dbReference>
<comment type="caution">
    <text evidence="3">The sequence shown here is derived from an EMBL/GenBank/DDBJ whole genome shotgun (WGS) entry which is preliminary data.</text>
</comment>
<dbReference type="STRING" id="35525.A0A164PQX3"/>
<dbReference type="PRINTS" id="PR00081">
    <property type="entry name" value="GDHRDH"/>
</dbReference>
<organism evidence="3 4">
    <name type="scientific">Daphnia magna</name>
    <dbReference type="NCBI Taxonomy" id="35525"/>
    <lineage>
        <taxon>Eukaryota</taxon>
        <taxon>Metazoa</taxon>
        <taxon>Ecdysozoa</taxon>
        <taxon>Arthropoda</taxon>
        <taxon>Crustacea</taxon>
        <taxon>Branchiopoda</taxon>
        <taxon>Diplostraca</taxon>
        <taxon>Cladocera</taxon>
        <taxon>Anomopoda</taxon>
        <taxon>Daphniidae</taxon>
        <taxon>Daphnia</taxon>
    </lineage>
</organism>
<keyword evidence="1" id="KW-0560">Oxidoreductase</keyword>
<keyword evidence="2" id="KW-0472">Membrane</keyword>
<dbReference type="Gene3D" id="3.40.50.720">
    <property type="entry name" value="NAD(P)-binding Rossmann-like Domain"/>
    <property type="match status" value="1"/>
</dbReference>
<dbReference type="Pfam" id="PF00106">
    <property type="entry name" value="adh_short"/>
    <property type="match status" value="1"/>
</dbReference>
<keyword evidence="2" id="KW-1133">Transmembrane helix</keyword>
<reference evidence="3 4" key="1">
    <citation type="submission" date="2016-03" db="EMBL/GenBank/DDBJ databases">
        <title>EvidentialGene: Evidence-directed Construction of Genes on Genomes.</title>
        <authorList>
            <person name="Gilbert D.G."/>
            <person name="Choi J.-H."/>
            <person name="Mockaitis K."/>
            <person name="Colbourne J."/>
            <person name="Pfrender M."/>
        </authorList>
    </citation>
    <scope>NUCLEOTIDE SEQUENCE [LARGE SCALE GENOMIC DNA]</scope>
    <source>
        <strain evidence="3 4">Xinb3</strain>
        <tissue evidence="3">Complete organism</tissue>
    </source>
</reference>
<dbReference type="SUPFAM" id="SSF51735">
    <property type="entry name" value="NAD(P)-binding Rossmann-fold domains"/>
    <property type="match status" value="1"/>
</dbReference>
<dbReference type="PANTHER" id="PTHR43157:SF66">
    <property type="entry name" value="WW DOMAIN-CONTAINING OXIDOREDUCTASE-LIKE PROTEIN"/>
    <property type="match status" value="1"/>
</dbReference>
<dbReference type="InterPro" id="IPR002347">
    <property type="entry name" value="SDR_fam"/>
</dbReference>
<keyword evidence="4" id="KW-1185">Reference proteome</keyword>
<evidence type="ECO:0000256" key="2">
    <source>
        <dbReference type="SAM" id="Phobius"/>
    </source>
</evidence>
<dbReference type="EMBL" id="LRGB01002580">
    <property type="protein sequence ID" value="KZS07061.1"/>
    <property type="molecule type" value="Genomic_DNA"/>
</dbReference>
<dbReference type="Proteomes" id="UP000076858">
    <property type="component" value="Unassembled WGS sequence"/>
</dbReference>